<feature type="compositionally biased region" description="Pro residues" evidence="1">
    <location>
        <begin position="279"/>
        <end position="296"/>
    </location>
</feature>
<dbReference type="EMBL" id="LGSR01000002">
    <property type="protein sequence ID" value="KOS23109.1"/>
    <property type="molecule type" value="Genomic_DNA"/>
</dbReference>
<name>A0A0M9VXD8_ESCWE</name>
<sequence>MASRSIISIAQLPNELIAHILSFLDLPPFSEDRIYDDPAKILDDDESANIAINNKHSSSSIVRDSSDGRNHEDIPSPRTTRPAGLGSGSAAPTASLKSASLVCRLWRDLSMPFLYRHTVWKFQSLRRPLPGLDPLSAVPELEWLRFLRRRNLLHAVQSLTVIIASPVSEIGEDLTHHLHSGILPSHLPASTLHGEDNGAAAAAAAAAASARGEQSDAAPESRCNNWLWDTIFAHADLATITLVGSSAVLASLLGRPIDLSRAWLFHQRFHIVSLSRTTPRPPPSSWRPSPLPPLPPTTTTTTTTTTAVPCNLFTIRDWTSLLINEGSSVKAYATYEHFTHSPPSLLPALLDASDASTRGMLASLTNLSYVAIFPLSGHIEAALIPRIPSLHRFFIQIVPREVNYAETAYRHPAIDINDFWVERNASYSLLALAVFDMVPFGNWRDLQVFESGDSSDLDAWEQAVRFVVFNAGLRWQVSSNGVFVRRQEGFPTPGLPASGWVITGR</sequence>
<dbReference type="Proteomes" id="UP000053831">
    <property type="component" value="Unassembled WGS sequence"/>
</dbReference>
<feature type="compositionally biased region" description="Basic and acidic residues" evidence="1">
    <location>
        <begin position="64"/>
        <end position="75"/>
    </location>
</feature>
<dbReference type="OrthoDB" id="5296720at2759"/>
<keyword evidence="3" id="KW-1185">Reference proteome</keyword>
<proteinExistence type="predicted"/>
<dbReference type="STRING" id="150374.A0A0M9VXD8"/>
<evidence type="ECO:0000313" key="3">
    <source>
        <dbReference type="Proteomes" id="UP000053831"/>
    </source>
</evidence>
<feature type="region of interest" description="Disordered" evidence="1">
    <location>
        <begin position="275"/>
        <end position="304"/>
    </location>
</feature>
<protein>
    <recommendedName>
        <fullName evidence="4">F-box domain-containing protein</fullName>
    </recommendedName>
</protein>
<evidence type="ECO:0008006" key="4">
    <source>
        <dbReference type="Google" id="ProtNLM"/>
    </source>
</evidence>
<gene>
    <name evidence="2" type="ORF">ESCO_003524</name>
</gene>
<accession>A0A0M9VXD8</accession>
<comment type="caution">
    <text evidence="2">The sequence shown here is derived from an EMBL/GenBank/DDBJ whole genome shotgun (WGS) entry which is preliminary data.</text>
</comment>
<feature type="region of interest" description="Disordered" evidence="1">
    <location>
        <begin position="58"/>
        <end position="92"/>
    </location>
</feature>
<organism evidence="2 3">
    <name type="scientific">Escovopsis weberi</name>
    <dbReference type="NCBI Taxonomy" id="150374"/>
    <lineage>
        <taxon>Eukaryota</taxon>
        <taxon>Fungi</taxon>
        <taxon>Dikarya</taxon>
        <taxon>Ascomycota</taxon>
        <taxon>Pezizomycotina</taxon>
        <taxon>Sordariomycetes</taxon>
        <taxon>Hypocreomycetidae</taxon>
        <taxon>Hypocreales</taxon>
        <taxon>Hypocreaceae</taxon>
        <taxon>Escovopsis</taxon>
    </lineage>
</organism>
<reference evidence="2 3" key="1">
    <citation type="submission" date="2015-07" db="EMBL/GenBank/DDBJ databases">
        <title>The genome of the fungus Escovopsis weberi, a specialized disease agent of ant agriculture.</title>
        <authorList>
            <person name="de Man T.J."/>
            <person name="Stajich J.E."/>
            <person name="Kubicek C.P."/>
            <person name="Chenthamara K."/>
            <person name="Atanasova L."/>
            <person name="Druzhinina I.S."/>
            <person name="Birnbaum S."/>
            <person name="Barribeau S.M."/>
            <person name="Teiling C."/>
            <person name="Suen G."/>
            <person name="Currie C."/>
            <person name="Gerardo N.M."/>
        </authorList>
    </citation>
    <scope>NUCLEOTIDE SEQUENCE [LARGE SCALE GENOMIC DNA]</scope>
</reference>
<dbReference type="AlphaFoldDB" id="A0A0M9VXD8"/>
<evidence type="ECO:0000256" key="1">
    <source>
        <dbReference type="SAM" id="MobiDB-lite"/>
    </source>
</evidence>
<dbReference type="Gene3D" id="1.20.1280.50">
    <property type="match status" value="1"/>
</dbReference>
<evidence type="ECO:0000313" key="2">
    <source>
        <dbReference type="EMBL" id="KOS23109.1"/>
    </source>
</evidence>